<dbReference type="RefSeq" id="WP_024704418.1">
    <property type="nucleotide sequence ID" value="NZ_AP017572.1"/>
</dbReference>
<gene>
    <name evidence="1" type="ORF">D0Z68_00160</name>
    <name evidence="2" type="ORF">RJYHM_0021</name>
</gene>
<reference evidence="2 3" key="1">
    <citation type="journal article" date="2017" name="Genome Biol. Evol.">
        <title>Extremely Low Genomic Diversity of Rickettsia japonica Distributed in Japan.</title>
        <authorList>
            <person name="Akter A."/>
            <person name="Ooka T."/>
            <person name="Gotoh Y."/>
            <person name="Yamamoto S."/>
            <person name="Fujita H."/>
            <person name="Terasoma F."/>
            <person name="Kida K."/>
            <person name="Taira M."/>
            <person name="Nakadouzono F."/>
            <person name="Gokuden M."/>
            <person name="Hirano M."/>
            <person name="Miyashiro M."/>
            <person name="Inari K."/>
            <person name="Shimazu Y."/>
            <person name="Tabara K."/>
            <person name="Toyoda A."/>
            <person name="Yoshimura D."/>
            <person name="Itoh T."/>
            <person name="Kitano T."/>
            <person name="Sato M.P."/>
            <person name="Katsura K."/>
            <person name="Mondal S.I."/>
            <person name="Ogura Y."/>
            <person name="Ando S."/>
            <person name="Hayashi T."/>
        </authorList>
    </citation>
    <scope>NUCLEOTIDE SEQUENCE [LARGE SCALE GENOMIC DNA]</scope>
    <source>
        <strain evidence="2 3">YH_M</strain>
    </source>
</reference>
<organism evidence="2 3">
    <name type="scientific">Rickettsia japonica</name>
    <dbReference type="NCBI Taxonomy" id="35790"/>
    <lineage>
        <taxon>Bacteria</taxon>
        <taxon>Pseudomonadati</taxon>
        <taxon>Pseudomonadota</taxon>
        <taxon>Alphaproteobacteria</taxon>
        <taxon>Rickettsiales</taxon>
        <taxon>Rickettsiaceae</taxon>
        <taxon>Rickettsieae</taxon>
        <taxon>Rickettsia</taxon>
        <taxon>spotted fever group</taxon>
    </lineage>
</organism>
<protein>
    <submittedName>
        <fullName evidence="2">Uncharacterized protein</fullName>
    </submittedName>
</protein>
<dbReference type="Proteomes" id="UP000217846">
    <property type="component" value="Chromosome"/>
</dbReference>
<keyword evidence="4" id="KW-1185">Reference proteome</keyword>
<dbReference type="EMBL" id="AP017602">
    <property type="protein sequence ID" value="BAW82280.1"/>
    <property type="molecule type" value="Genomic_DNA"/>
</dbReference>
<sequence length="115" mass="13420">MSVDITNTNNKDSSDWYLAQLSKLSIDKKEIPNLIKQQLKVIKELYEIKPQYGKYYIFTNLPKVKVDDLREQILRLIEVSREAKEVLEDCNAYTPNESIKVTENIISNLPTFINL</sequence>
<reference evidence="1 4" key="2">
    <citation type="submission" date="2018-08" db="EMBL/GenBank/DDBJ databases">
        <title>Complete genomic DNA sequence of Rickettsia japonica in China.</title>
        <authorList>
            <person name="Lu Q."/>
            <person name="Li C."/>
        </authorList>
    </citation>
    <scope>NUCLEOTIDE SEQUENCE [LARGE SCALE GENOMIC DNA]</scope>
    <source>
        <strain evidence="1 4">LA4/2015</strain>
    </source>
</reference>
<dbReference type="EMBL" id="CP032049">
    <property type="protein sequence ID" value="AXU06013.1"/>
    <property type="molecule type" value="Genomic_DNA"/>
</dbReference>
<evidence type="ECO:0000313" key="4">
    <source>
        <dbReference type="Proteomes" id="UP000258667"/>
    </source>
</evidence>
<evidence type="ECO:0000313" key="2">
    <source>
        <dbReference type="EMBL" id="BAW82280.1"/>
    </source>
</evidence>
<name>A0AAD1FKJ3_RICJA</name>
<dbReference type="Proteomes" id="UP000258667">
    <property type="component" value="Chromosome"/>
</dbReference>
<evidence type="ECO:0000313" key="1">
    <source>
        <dbReference type="EMBL" id="AXU06013.1"/>
    </source>
</evidence>
<evidence type="ECO:0000313" key="3">
    <source>
        <dbReference type="Proteomes" id="UP000217846"/>
    </source>
</evidence>
<accession>A0AAD1FKJ3</accession>
<proteinExistence type="predicted"/>
<dbReference type="AlphaFoldDB" id="A0AAD1FKJ3"/>